<name>A0ABW1TWN1_9BURK</name>
<sequence length="82" mass="9139">MTMNNIPIHALPERYLNQHQARQRPPTTYEDLLGDSIERGFAAGHWELDALVAHLNKGGPLGPNGELWTAESFQSVMKTLGE</sequence>
<organism evidence="2 3">
    <name type="scientific">Polaromonas aquatica</name>
    <dbReference type="NCBI Taxonomy" id="332657"/>
    <lineage>
        <taxon>Bacteria</taxon>
        <taxon>Pseudomonadati</taxon>
        <taxon>Pseudomonadota</taxon>
        <taxon>Betaproteobacteria</taxon>
        <taxon>Burkholderiales</taxon>
        <taxon>Comamonadaceae</taxon>
        <taxon>Polaromonas</taxon>
    </lineage>
</organism>
<reference evidence="3" key="1">
    <citation type="journal article" date="2019" name="Int. J. Syst. Evol. Microbiol.">
        <title>The Global Catalogue of Microorganisms (GCM) 10K type strain sequencing project: providing services to taxonomists for standard genome sequencing and annotation.</title>
        <authorList>
            <consortium name="The Broad Institute Genomics Platform"/>
            <consortium name="The Broad Institute Genome Sequencing Center for Infectious Disease"/>
            <person name="Wu L."/>
            <person name="Ma J."/>
        </authorList>
    </citation>
    <scope>NUCLEOTIDE SEQUENCE [LARGE SCALE GENOMIC DNA]</scope>
    <source>
        <strain evidence="3">CCUG 39402</strain>
    </source>
</reference>
<dbReference type="EMBL" id="JBHSRS010000018">
    <property type="protein sequence ID" value="MFC6281354.1"/>
    <property type="molecule type" value="Genomic_DNA"/>
</dbReference>
<dbReference type="Proteomes" id="UP001596270">
    <property type="component" value="Unassembled WGS sequence"/>
</dbReference>
<evidence type="ECO:0000259" key="1">
    <source>
        <dbReference type="Pfam" id="PF20552"/>
    </source>
</evidence>
<dbReference type="Pfam" id="PF20552">
    <property type="entry name" value="HTH_62"/>
    <property type="match status" value="1"/>
</dbReference>
<dbReference type="InterPro" id="IPR046789">
    <property type="entry name" value="HTH_62"/>
</dbReference>
<proteinExistence type="predicted"/>
<evidence type="ECO:0000313" key="2">
    <source>
        <dbReference type="EMBL" id="MFC6281354.1"/>
    </source>
</evidence>
<keyword evidence="3" id="KW-1185">Reference proteome</keyword>
<accession>A0ABW1TWN1</accession>
<evidence type="ECO:0000313" key="3">
    <source>
        <dbReference type="Proteomes" id="UP001596270"/>
    </source>
</evidence>
<dbReference type="RefSeq" id="WP_371439025.1">
    <property type="nucleotide sequence ID" value="NZ_JBHSRS010000018.1"/>
</dbReference>
<feature type="domain" description="Recombinase-like" evidence="1">
    <location>
        <begin position="12"/>
        <end position="82"/>
    </location>
</feature>
<comment type="caution">
    <text evidence="2">The sequence shown here is derived from an EMBL/GenBank/DDBJ whole genome shotgun (WGS) entry which is preliminary data.</text>
</comment>
<gene>
    <name evidence="2" type="ORF">ACFQND_08950</name>
</gene>
<protein>
    <submittedName>
        <fullName evidence="2">Recombinase-like helix-turn-helix domain-containing protein</fullName>
    </submittedName>
</protein>